<evidence type="ECO:0000256" key="5">
    <source>
        <dbReference type="ARBA" id="ARBA00022741"/>
    </source>
</evidence>
<feature type="compositionally biased region" description="Low complexity" evidence="9">
    <location>
        <begin position="306"/>
        <end position="321"/>
    </location>
</feature>
<dbReference type="GO" id="GO:0004674">
    <property type="term" value="F:protein serine/threonine kinase activity"/>
    <property type="evidence" value="ECO:0007669"/>
    <property type="project" value="UniProtKB-KW"/>
</dbReference>
<feature type="domain" description="Protein kinase" evidence="10">
    <location>
        <begin position="4"/>
        <end position="282"/>
    </location>
</feature>
<dbReference type="PROSITE" id="PS50011">
    <property type="entry name" value="PROTEIN_KINASE_DOM"/>
    <property type="match status" value="1"/>
</dbReference>
<feature type="binding site" evidence="8">
    <location>
        <position position="33"/>
    </location>
    <ligand>
        <name>ATP</name>
        <dbReference type="ChEBI" id="CHEBI:30616"/>
    </ligand>
</feature>
<evidence type="ECO:0000256" key="6">
    <source>
        <dbReference type="ARBA" id="ARBA00022777"/>
    </source>
</evidence>
<evidence type="ECO:0000256" key="2">
    <source>
        <dbReference type="ARBA" id="ARBA00022527"/>
    </source>
</evidence>
<keyword evidence="4" id="KW-0808">Transferase</keyword>
<evidence type="ECO:0000256" key="1">
    <source>
        <dbReference type="ARBA" id="ARBA00006485"/>
    </source>
</evidence>
<dbReference type="SUPFAM" id="SSF56112">
    <property type="entry name" value="Protein kinase-like (PK-like)"/>
    <property type="match status" value="1"/>
</dbReference>
<dbReference type="Proteomes" id="UP000717585">
    <property type="component" value="Unassembled WGS sequence"/>
</dbReference>
<keyword evidence="3" id="KW-0597">Phosphoprotein</keyword>
<dbReference type="InterPro" id="IPR050117">
    <property type="entry name" value="MAPK"/>
</dbReference>
<feature type="compositionally biased region" description="Polar residues" evidence="9">
    <location>
        <begin position="322"/>
        <end position="350"/>
    </location>
</feature>
<dbReference type="EMBL" id="JAHDYR010000062">
    <property type="protein sequence ID" value="KAG9391095.1"/>
    <property type="molecule type" value="Genomic_DNA"/>
</dbReference>
<gene>
    <name evidence="11" type="ORF">J8273_7369</name>
</gene>
<dbReference type="OrthoDB" id="2158884at2759"/>
<comment type="similarity">
    <text evidence="1">Belongs to the protein kinase superfamily. CMGC Ser/Thr protein kinase family. CDC2/CDKX subfamily.</text>
</comment>
<proteinExistence type="inferred from homology"/>
<protein>
    <recommendedName>
        <fullName evidence="10">Protein kinase domain-containing protein</fullName>
    </recommendedName>
</protein>
<feature type="compositionally biased region" description="Polar residues" evidence="9">
    <location>
        <begin position="498"/>
        <end position="520"/>
    </location>
</feature>
<evidence type="ECO:0000313" key="11">
    <source>
        <dbReference type="EMBL" id="KAG9391095.1"/>
    </source>
</evidence>
<evidence type="ECO:0000256" key="7">
    <source>
        <dbReference type="ARBA" id="ARBA00022840"/>
    </source>
</evidence>
<feature type="compositionally biased region" description="Polar residues" evidence="9">
    <location>
        <begin position="414"/>
        <end position="427"/>
    </location>
</feature>
<dbReference type="PROSITE" id="PS00108">
    <property type="entry name" value="PROTEIN_KINASE_ST"/>
    <property type="match status" value="1"/>
</dbReference>
<keyword evidence="5 8" id="KW-0547">Nucleotide-binding</keyword>
<dbReference type="AlphaFoldDB" id="A0A8J6ATH7"/>
<evidence type="ECO:0000313" key="12">
    <source>
        <dbReference type="Proteomes" id="UP000717585"/>
    </source>
</evidence>
<evidence type="ECO:0000256" key="8">
    <source>
        <dbReference type="PROSITE-ProRule" id="PRU10141"/>
    </source>
</evidence>
<dbReference type="InterPro" id="IPR017441">
    <property type="entry name" value="Protein_kinase_ATP_BS"/>
</dbReference>
<comment type="caution">
    <text evidence="11">The sequence shown here is derived from an EMBL/GenBank/DDBJ whole genome shotgun (WGS) entry which is preliminary data.</text>
</comment>
<evidence type="ECO:0000256" key="4">
    <source>
        <dbReference type="ARBA" id="ARBA00022679"/>
    </source>
</evidence>
<dbReference type="SMART" id="SM00220">
    <property type="entry name" value="S_TKc"/>
    <property type="match status" value="1"/>
</dbReference>
<dbReference type="PROSITE" id="PS00107">
    <property type="entry name" value="PROTEIN_KINASE_ATP"/>
    <property type="match status" value="1"/>
</dbReference>
<evidence type="ECO:0000256" key="3">
    <source>
        <dbReference type="ARBA" id="ARBA00022553"/>
    </source>
</evidence>
<dbReference type="GO" id="GO:0005524">
    <property type="term" value="F:ATP binding"/>
    <property type="evidence" value="ECO:0007669"/>
    <property type="project" value="UniProtKB-UniRule"/>
</dbReference>
<keyword evidence="2" id="KW-0723">Serine/threonine-protein kinase</keyword>
<dbReference type="InterPro" id="IPR008271">
    <property type="entry name" value="Ser/Thr_kinase_AS"/>
</dbReference>
<accession>A0A8J6ATH7</accession>
<dbReference type="InterPro" id="IPR000719">
    <property type="entry name" value="Prot_kinase_dom"/>
</dbReference>
<keyword evidence="7 8" id="KW-0067">ATP-binding</keyword>
<feature type="region of interest" description="Disordered" evidence="9">
    <location>
        <begin position="376"/>
        <end position="439"/>
    </location>
</feature>
<dbReference type="PANTHER" id="PTHR24055">
    <property type="entry name" value="MITOGEN-ACTIVATED PROTEIN KINASE"/>
    <property type="match status" value="1"/>
</dbReference>
<evidence type="ECO:0000256" key="9">
    <source>
        <dbReference type="SAM" id="MobiDB-lite"/>
    </source>
</evidence>
<dbReference type="Gene3D" id="1.10.510.10">
    <property type="entry name" value="Transferase(Phosphotransferase) domain 1"/>
    <property type="match status" value="1"/>
</dbReference>
<reference evidence="11" key="1">
    <citation type="submission" date="2021-05" db="EMBL/GenBank/DDBJ databases">
        <title>A free-living protist that lacks canonical eukaryotic 1 DNA replication and segregation systems.</title>
        <authorList>
            <person name="Salas-Leiva D.E."/>
            <person name="Tromer E.C."/>
            <person name="Curtis B.A."/>
            <person name="Jerlstrom-Hultqvist J."/>
            <person name="Kolisko M."/>
            <person name="Yi Z."/>
            <person name="Salas-Leiva J.S."/>
            <person name="Gallot-Lavallee L."/>
            <person name="Kops G.J.P.L."/>
            <person name="Archibald J.M."/>
            <person name="Simpson A.G.B."/>
            <person name="Roger A.J."/>
        </authorList>
    </citation>
    <scope>NUCLEOTIDE SEQUENCE</scope>
    <source>
        <strain evidence="11">BICM</strain>
    </source>
</reference>
<sequence length="542" mass="59173">MNRYSVLHTLGDGAYGSVIQAVHKQTGQLVAIKRMKKKYYLWEECVNLREVKSLMKLIHVNIIRLLEVIRQDDFLYFVMEYADGGNLYQLTQKRDQYIPEAKIRSMMYQVLQGLNYMHANGYFHRDIKPENILISNDVLKIADFGLAREIRSRPPFTEYVSTRWYRAPEVLLRSPKYSSPIDIWAVGTIMAELYTFRPLFPGNSEVDEINKIVQILGTPSNWEEGFRLATKMNFRFPTADAADMKRVLGGASDDAVDLIEKMLSFNPLSRPTAAQALQHPFFTKHAASLAPNKASPESRKADLIGSFTPSSLSSSVSHGASNQQRRQGEWSNATPSAQKTVTNDVGSTPQGIVAGTKLSSTTLQAIQHARATLAAATKAPGKVPAPMERMGSIHKTNPSPGHATHQSHHAHTTGPTSQPAQYNSKSSGPAKLGSKGGTRDTASLIDRARRAAANSGNSGGVGSVRDVPGRSHSSLNRQIGRDHAVSGIRDSSGIPRESFSQPASRNYPFTTRKSSASKTNPLAAGRVGRGLLSGSGVLPPIG</sequence>
<feature type="region of interest" description="Disordered" evidence="9">
    <location>
        <begin position="451"/>
        <end position="542"/>
    </location>
</feature>
<keyword evidence="12" id="KW-1185">Reference proteome</keyword>
<dbReference type="FunFam" id="3.30.200.20:FF:000545">
    <property type="entry name" value="CMGC family protein kinase"/>
    <property type="match status" value="1"/>
</dbReference>
<name>A0A8J6ATH7_9EUKA</name>
<dbReference type="InterPro" id="IPR011009">
    <property type="entry name" value="Kinase-like_dom_sf"/>
</dbReference>
<dbReference type="Gene3D" id="3.30.200.20">
    <property type="entry name" value="Phosphorylase Kinase, domain 1"/>
    <property type="match status" value="1"/>
</dbReference>
<dbReference type="FunFam" id="1.10.510.10:FF:000104">
    <property type="entry name" value="serine/threonine-protein kinase MAK isoform X1"/>
    <property type="match status" value="1"/>
</dbReference>
<keyword evidence="6" id="KW-0418">Kinase</keyword>
<feature type="region of interest" description="Disordered" evidence="9">
    <location>
        <begin position="288"/>
        <end position="353"/>
    </location>
</feature>
<evidence type="ECO:0000259" key="10">
    <source>
        <dbReference type="PROSITE" id="PS50011"/>
    </source>
</evidence>
<dbReference type="CDD" id="cd07830">
    <property type="entry name" value="STKc_MAK_like"/>
    <property type="match status" value="1"/>
</dbReference>
<organism evidence="11 12">
    <name type="scientific">Carpediemonas membranifera</name>
    <dbReference type="NCBI Taxonomy" id="201153"/>
    <lineage>
        <taxon>Eukaryota</taxon>
        <taxon>Metamonada</taxon>
        <taxon>Carpediemonas-like organisms</taxon>
        <taxon>Carpediemonas</taxon>
    </lineage>
</organism>
<dbReference type="Pfam" id="PF00069">
    <property type="entry name" value="Pkinase"/>
    <property type="match status" value="1"/>
</dbReference>